<dbReference type="Pfam" id="PF11676">
    <property type="entry name" value="DUF3272"/>
    <property type="match status" value="1"/>
</dbReference>
<sequence>MPKQQFFTFLLWTVAEAWAFSFSVIRASWFFAMIFGVLLVRRLVISYTIDKITKYIS</sequence>
<name>A0ABV9JAU2_9LACT</name>
<dbReference type="Proteomes" id="UP001595987">
    <property type="component" value="Unassembled WGS sequence"/>
</dbReference>
<dbReference type="InterPro" id="IPR021690">
    <property type="entry name" value="DUF3272"/>
</dbReference>
<keyword evidence="1" id="KW-1133">Transmembrane helix</keyword>
<dbReference type="EMBL" id="JBHSGD010000001">
    <property type="protein sequence ID" value="MFC4651436.1"/>
    <property type="molecule type" value="Genomic_DNA"/>
</dbReference>
<comment type="caution">
    <text evidence="2">The sequence shown here is derived from an EMBL/GenBank/DDBJ whole genome shotgun (WGS) entry which is preliminary data.</text>
</comment>
<keyword evidence="1" id="KW-0472">Membrane</keyword>
<accession>A0ABV9JAU2</accession>
<feature type="transmembrane region" description="Helical" evidence="1">
    <location>
        <begin position="29"/>
        <end position="49"/>
    </location>
</feature>
<organism evidence="2 3">
    <name type="scientific">Lactococcus nasutitermitis</name>
    <dbReference type="NCBI Taxonomy" id="1652957"/>
    <lineage>
        <taxon>Bacteria</taxon>
        <taxon>Bacillati</taxon>
        <taxon>Bacillota</taxon>
        <taxon>Bacilli</taxon>
        <taxon>Lactobacillales</taxon>
        <taxon>Streptococcaceae</taxon>
        <taxon>Lactococcus</taxon>
    </lineage>
</organism>
<reference evidence="3" key="1">
    <citation type="journal article" date="2019" name="Int. J. Syst. Evol. Microbiol.">
        <title>The Global Catalogue of Microorganisms (GCM) 10K type strain sequencing project: providing services to taxonomists for standard genome sequencing and annotation.</title>
        <authorList>
            <consortium name="The Broad Institute Genomics Platform"/>
            <consortium name="The Broad Institute Genome Sequencing Center for Infectious Disease"/>
            <person name="Wu L."/>
            <person name="Ma J."/>
        </authorList>
    </citation>
    <scope>NUCLEOTIDE SEQUENCE [LARGE SCALE GENOMIC DNA]</scope>
    <source>
        <strain evidence="3">CCUG 63287</strain>
    </source>
</reference>
<gene>
    <name evidence="2" type="ORF">ACFO26_00740</name>
</gene>
<keyword evidence="1" id="KW-0812">Transmembrane</keyword>
<protein>
    <submittedName>
        <fullName evidence="2">DUF3272 family protein</fullName>
    </submittedName>
</protein>
<evidence type="ECO:0000313" key="3">
    <source>
        <dbReference type="Proteomes" id="UP001595987"/>
    </source>
</evidence>
<proteinExistence type="predicted"/>
<dbReference type="RefSeq" id="WP_213534430.1">
    <property type="nucleotide sequence ID" value="NZ_BOVQ01000003.1"/>
</dbReference>
<keyword evidence="3" id="KW-1185">Reference proteome</keyword>
<evidence type="ECO:0000256" key="1">
    <source>
        <dbReference type="SAM" id="Phobius"/>
    </source>
</evidence>
<evidence type="ECO:0000313" key="2">
    <source>
        <dbReference type="EMBL" id="MFC4651436.1"/>
    </source>
</evidence>